<evidence type="ECO:0000313" key="2">
    <source>
        <dbReference type="Proteomes" id="UP001174909"/>
    </source>
</evidence>
<organism evidence="1 2">
    <name type="scientific">Geodia barretti</name>
    <name type="common">Barrett's horny sponge</name>
    <dbReference type="NCBI Taxonomy" id="519541"/>
    <lineage>
        <taxon>Eukaryota</taxon>
        <taxon>Metazoa</taxon>
        <taxon>Porifera</taxon>
        <taxon>Demospongiae</taxon>
        <taxon>Heteroscleromorpha</taxon>
        <taxon>Tetractinellida</taxon>
        <taxon>Astrophorina</taxon>
        <taxon>Geodiidae</taxon>
        <taxon>Geodia</taxon>
    </lineage>
</organism>
<reference evidence="1" key="1">
    <citation type="submission" date="2023-03" db="EMBL/GenBank/DDBJ databases">
        <authorList>
            <person name="Steffen K."/>
            <person name="Cardenas P."/>
        </authorList>
    </citation>
    <scope>NUCLEOTIDE SEQUENCE</scope>
</reference>
<dbReference type="EMBL" id="CASHTH010003906">
    <property type="protein sequence ID" value="CAI8051201.1"/>
    <property type="molecule type" value="Genomic_DNA"/>
</dbReference>
<sequence>SFVRTRNAKSLTPLFEGTAKFGQDRNRYSEIEYATIP</sequence>
<dbReference type="AlphaFoldDB" id="A0AA35TQF4"/>
<accession>A0AA35TQF4</accession>
<comment type="caution">
    <text evidence="1">The sequence shown here is derived from an EMBL/GenBank/DDBJ whole genome shotgun (WGS) entry which is preliminary data.</text>
</comment>
<dbReference type="Proteomes" id="UP001174909">
    <property type="component" value="Unassembled WGS sequence"/>
</dbReference>
<keyword evidence="2" id="KW-1185">Reference proteome</keyword>
<protein>
    <submittedName>
        <fullName evidence="1">Uncharacterized protein</fullName>
    </submittedName>
</protein>
<proteinExistence type="predicted"/>
<evidence type="ECO:0000313" key="1">
    <source>
        <dbReference type="EMBL" id="CAI8051201.1"/>
    </source>
</evidence>
<gene>
    <name evidence="1" type="ORF">GBAR_LOCUS28042</name>
</gene>
<name>A0AA35TQF4_GEOBA</name>
<feature type="non-terminal residue" evidence="1">
    <location>
        <position position="1"/>
    </location>
</feature>